<sequence length="69" mass="7327">MPVELTVTAPVVSDSTLVVPFWVLQYGNSSDSALAAAMPMADSAAPVAIATRLFLNLRLFIKTSFQNGL</sequence>
<accession>A0A1J5PL20</accession>
<gene>
    <name evidence="1" type="ORF">GALL_461470</name>
</gene>
<dbReference type="EMBL" id="MLJW01003359">
    <property type="protein sequence ID" value="OIQ72230.1"/>
    <property type="molecule type" value="Genomic_DNA"/>
</dbReference>
<evidence type="ECO:0000313" key="1">
    <source>
        <dbReference type="EMBL" id="OIQ72230.1"/>
    </source>
</evidence>
<dbReference type="AlphaFoldDB" id="A0A1J5PL20"/>
<proteinExistence type="predicted"/>
<protein>
    <submittedName>
        <fullName evidence="1">Uncharacterized protein</fullName>
    </submittedName>
</protein>
<comment type="caution">
    <text evidence="1">The sequence shown here is derived from an EMBL/GenBank/DDBJ whole genome shotgun (WGS) entry which is preliminary data.</text>
</comment>
<name>A0A1J5PL20_9ZZZZ</name>
<organism evidence="1">
    <name type="scientific">mine drainage metagenome</name>
    <dbReference type="NCBI Taxonomy" id="410659"/>
    <lineage>
        <taxon>unclassified sequences</taxon>
        <taxon>metagenomes</taxon>
        <taxon>ecological metagenomes</taxon>
    </lineage>
</organism>
<reference evidence="1" key="1">
    <citation type="submission" date="2016-10" db="EMBL/GenBank/DDBJ databases">
        <title>Sequence of Gallionella enrichment culture.</title>
        <authorList>
            <person name="Poehlein A."/>
            <person name="Muehling M."/>
            <person name="Daniel R."/>
        </authorList>
    </citation>
    <scope>NUCLEOTIDE SEQUENCE</scope>
</reference>